<dbReference type="Proteomes" id="UP001432322">
    <property type="component" value="Unassembled WGS sequence"/>
</dbReference>
<feature type="chain" id="PRO_5043484471" description="Tetratricopeptide SHNi-TPR domain-containing protein" evidence="4">
    <location>
        <begin position="24"/>
        <end position="524"/>
    </location>
</feature>
<keyword evidence="4" id="KW-0732">Signal</keyword>
<dbReference type="InterPro" id="IPR051730">
    <property type="entry name" value="NASP-like"/>
</dbReference>
<dbReference type="EMBL" id="BTSY01000002">
    <property type="protein sequence ID" value="GMT15789.1"/>
    <property type="molecule type" value="Genomic_DNA"/>
</dbReference>
<feature type="compositionally biased region" description="Low complexity" evidence="3">
    <location>
        <begin position="474"/>
        <end position="486"/>
    </location>
</feature>
<evidence type="ECO:0000256" key="1">
    <source>
        <dbReference type="ARBA" id="ARBA00022737"/>
    </source>
</evidence>
<dbReference type="InterPro" id="IPR011990">
    <property type="entry name" value="TPR-like_helical_dom_sf"/>
</dbReference>
<evidence type="ECO:0000313" key="6">
    <source>
        <dbReference type="Proteomes" id="UP001432322"/>
    </source>
</evidence>
<dbReference type="AlphaFoldDB" id="A0AAV5VD17"/>
<feature type="compositionally biased region" description="Acidic residues" evidence="3">
    <location>
        <begin position="273"/>
        <end position="303"/>
    </location>
</feature>
<evidence type="ECO:0000313" key="5">
    <source>
        <dbReference type="EMBL" id="GMT15789.1"/>
    </source>
</evidence>
<sequence>PPRCSRYFFAIFVHLSINRLVLRSRMAPLAEESVQEVVTAEGEEVELTPEQKKEKIVELMSAGKRELMAGNFDSASENFGQAAQFSAEVYGEFAAESFEPNFMYGRSMVELGAIENDMFQNALSTIKKKEGDMEEEAKGDQAEENDGNESMTEEERDEVRDMVADALAENAESLEKREEATEEEKKEDEAKVEETKEEEKVEETEEKKVEAKEEDKKVEEVKEDDKKIDETEDEKKESVVEKKIDDAKESSDEAATEEKTEKTDEKKEKAEEATDEEGEQMETEEKEDIGEEEEDGEDEEEEIASSQLAWETLEIASKIADMQYEETKLDAWKRKKADVLVQLAQCTANDEKYELALEDLGRARELLSEMESAKGDRLFAEIYFHEGRINRLRSEFAAAAESFDKAAAAMEVTMSVVKAAAGDAPTDEQKEELVELEAIIKDFKERAEDSKGSEVSKKMVEELAEKEKQPSILTTSNANSDTTANDISSLVRKKRAHDESEVEGAAKKAKSEEAEEKGDENIAV</sequence>
<protein>
    <recommendedName>
        <fullName evidence="7">Tetratricopeptide SHNi-TPR domain-containing protein</fullName>
    </recommendedName>
</protein>
<evidence type="ECO:0000256" key="2">
    <source>
        <dbReference type="ARBA" id="ARBA00022803"/>
    </source>
</evidence>
<feature type="non-terminal residue" evidence="5">
    <location>
        <position position="1"/>
    </location>
</feature>
<dbReference type="GO" id="GO:0042393">
    <property type="term" value="F:histone binding"/>
    <property type="evidence" value="ECO:0007669"/>
    <property type="project" value="TreeGrafter"/>
</dbReference>
<dbReference type="PANTHER" id="PTHR15081">
    <property type="entry name" value="NUCLEAR AUTOANTIGENIC SPERM PROTEIN NASP -RELATED"/>
    <property type="match status" value="1"/>
</dbReference>
<feature type="compositionally biased region" description="Acidic residues" evidence="3">
    <location>
        <begin position="142"/>
        <end position="156"/>
    </location>
</feature>
<dbReference type="GO" id="GO:0006335">
    <property type="term" value="P:DNA replication-dependent chromatin assembly"/>
    <property type="evidence" value="ECO:0007669"/>
    <property type="project" value="TreeGrafter"/>
</dbReference>
<dbReference type="GO" id="GO:0034080">
    <property type="term" value="P:CENP-A containing chromatin assembly"/>
    <property type="evidence" value="ECO:0007669"/>
    <property type="project" value="TreeGrafter"/>
</dbReference>
<keyword evidence="1" id="KW-0677">Repeat</keyword>
<feature type="compositionally biased region" description="Basic and acidic residues" evidence="3">
    <location>
        <begin position="496"/>
        <end position="512"/>
    </location>
</feature>
<reference evidence="5" key="1">
    <citation type="submission" date="2023-10" db="EMBL/GenBank/DDBJ databases">
        <title>Genome assembly of Pristionchus species.</title>
        <authorList>
            <person name="Yoshida K."/>
            <person name="Sommer R.J."/>
        </authorList>
    </citation>
    <scope>NUCLEOTIDE SEQUENCE</scope>
    <source>
        <strain evidence="5">RS5133</strain>
    </source>
</reference>
<gene>
    <name evidence="5" type="ORF">PFISCL1PPCAC_7086</name>
</gene>
<evidence type="ECO:0000256" key="3">
    <source>
        <dbReference type="SAM" id="MobiDB-lite"/>
    </source>
</evidence>
<dbReference type="PANTHER" id="PTHR15081:SF1">
    <property type="entry name" value="NUCLEAR AUTOANTIGENIC SPERM PROTEIN"/>
    <property type="match status" value="1"/>
</dbReference>
<proteinExistence type="predicted"/>
<name>A0AAV5VD17_9BILA</name>
<feature type="region of interest" description="Disordered" evidence="3">
    <location>
        <begin position="129"/>
        <end position="309"/>
    </location>
</feature>
<organism evidence="5 6">
    <name type="scientific">Pristionchus fissidentatus</name>
    <dbReference type="NCBI Taxonomy" id="1538716"/>
    <lineage>
        <taxon>Eukaryota</taxon>
        <taxon>Metazoa</taxon>
        <taxon>Ecdysozoa</taxon>
        <taxon>Nematoda</taxon>
        <taxon>Chromadorea</taxon>
        <taxon>Rhabditida</taxon>
        <taxon>Rhabditina</taxon>
        <taxon>Diplogasteromorpha</taxon>
        <taxon>Diplogasteroidea</taxon>
        <taxon>Neodiplogasteridae</taxon>
        <taxon>Pristionchus</taxon>
    </lineage>
</organism>
<feature type="region of interest" description="Disordered" evidence="3">
    <location>
        <begin position="447"/>
        <end position="524"/>
    </location>
</feature>
<feature type="signal peptide" evidence="4">
    <location>
        <begin position="1"/>
        <end position="23"/>
    </location>
</feature>
<accession>A0AAV5VD17</accession>
<evidence type="ECO:0000256" key="4">
    <source>
        <dbReference type="SAM" id="SignalP"/>
    </source>
</evidence>
<dbReference type="SUPFAM" id="SSF48452">
    <property type="entry name" value="TPR-like"/>
    <property type="match status" value="1"/>
</dbReference>
<comment type="caution">
    <text evidence="5">The sequence shown here is derived from an EMBL/GenBank/DDBJ whole genome shotgun (WGS) entry which is preliminary data.</text>
</comment>
<keyword evidence="2" id="KW-0802">TPR repeat</keyword>
<evidence type="ECO:0008006" key="7">
    <source>
        <dbReference type="Google" id="ProtNLM"/>
    </source>
</evidence>
<dbReference type="GO" id="GO:0005654">
    <property type="term" value="C:nucleoplasm"/>
    <property type="evidence" value="ECO:0007669"/>
    <property type="project" value="TreeGrafter"/>
</dbReference>
<feature type="compositionally biased region" description="Basic and acidic residues" evidence="3">
    <location>
        <begin position="447"/>
        <end position="469"/>
    </location>
</feature>
<feature type="compositionally biased region" description="Basic and acidic residues" evidence="3">
    <location>
        <begin position="173"/>
        <end position="272"/>
    </location>
</feature>
<feature type="compositionally biased region" description="Basic and acidic residues" evidence="3">
    <location>
        <begin position="129"/>
        <end position="141"/>
    </location>
</feature>
<keyword evidence="6" id="KW-1185">Reference proteome</keyword>